<organism evidence="1 2">
    <name type="scientific">Rodentibacter pneumotropicus</name>
    <dbReference type="NCBI Taxonomy" id="758"/>
    <lineage>
        <taxon>Bacteria</taxon>
        <taxon>Pseudomonadati</taxon>
        <taxon>Pseudomonadota</taxon>
        <taxon>Gammaproteobacteria</taxon>
        <taxon>Pasteurellales</taxon>
        <taxon>Pasteurellaceae</taxon>
        <taxon>Rodentibacter</taxon>
    </lineage>
</organism>
<dbReference type="KEGG" id="rpne:NCTC8284_00811"/>
<reference evidence="1 2" key="1">
    <citation type="submission" date="2018-12" db="EMBL/GenBank/DDBJ databases">
        <authorList>
            <consortium name="Pathogen Informatics"/>
        </authorList>
    </citation>
    <scope>NUCLEOTIDE SEQUENCE [LARGE SCALE GENOMIC DNA]</scope>
    <source>
        <strain evidence="1 2">NCTC8284</strain>
    </source>
</reference>
<gene>
    <name evidence="1" type="primary">mnmA_2</name>
    <name evidence="1" type="ORF">NCTC8284_00811</name>
</gene>
<dbReference type="Proteomes" id="UP000278733">
    <property type="component" value="Chromosome"/>
</dbReference>
<name>A0A3S4UN09_9PAST</name>
<proteinExistence type="predicted"/>
<dbReference type="EC" id="2.8.1.-" evidence="1"/>
<dbReference type="Gene3D" id="3.40.50.620">
    <property type="entry name" value="HUPs"/>
    <property type="match status" value="1"/>
</dbReference>
<sequence>MRQKISAQTISPRGIMFVALVMTIKPNYYVVWIPIKIKAIFIYPKPSTSGAKSLSCGEIEKPIVRAIAEELGLITAKKKDSTGICFIGERKFKDF</sequence>
<dbReference type="AlphaFoldDB" id="A0A3S4UN09"/>
<dbReference type="Pfam" id="PF03054">
    <property type="entry name" value="tRNA_Me_trans"/>
    <property type="match status" value="1"/>
</dbReference>
<dbReference type="EMBL" id="LR134405">
    <property type="protein sequence ID" value="VEH65666.1"/>
    <property type="molecule type" value="Genomic_DNA"/>
</dbReference>
<protein>
    <submittedName>
        <fullName evidence="1">tRNA-specific 2-thiouridylase MnmA</fullName>
        <ecNumber evidence="1">2.8.1.-</ecNumber>
    </submittedName>
</protein>
<accession>A0A3S4UN09</accession>
<dbReference type="GO" id="GO:0016740">
    <property type="term" value="F:transferase activity"/>
    <property type="evidence" value="ECO:0007669"/>
    <property type="project" value="UniProtKB-KW"/>
</dbReference>
<keyword evidence="1" id="KW-0808">Transferase</keyword>
<evidence type="ECO:0000313" key="1">
    <source>
        <dbReference type="EMBL" id="VEH65666.1"/>
    </source>
</evidence>
<dbReference type="InterPro" id="IPR014729">
    <property type="entry name" value="Rossmann-like_a/b/a_fold"/>
</dbReference>
<evidence type="ECO:0000313" key="2">
    <source>
        <dbReference type="Proteomes" id="UP000278733"/>
    </source>
</evidence>